<dbReference type="GO" id="GO:0097367">
    <property type="term" value="F:carbohydrate derivative binding"/>
    <property type="evidence" value="ECO:0007669"/>
    <property type="project" value="InterPro"/>
</dbReference>
<name>A0A0F9WFY1_9ZZZZ</name>
<comment type="caution">
    <text evidence="2">The sequence shown here is derived from an EMBL/GenBank/DDBJ whole genome shotgun (WGS) entry which is preliminary data.</text>
</comment>
<dbReference type="InterPro" id="IPR001347">
    <property type="entry name" value="SIS_dom"/>
</dbReference>
<dbReference type="SUPFAM" id="SSF53697">
    <property type="entry name" value="SIS domain"/>
    <property type="match status" value="1"/>
</dbReference>
<dbReference type="InterPro" id="IPR046348">
    <property type="entry name" value="SIS_dom_sf"/>
</dbReference>
<dbReference type="Gene3D" id="3.40.50.10490">
    <property type="entry name" value="Glucose-6-phosphate isomerase like protein, domain 1"/>
    <property type="match status" value="1"/>
</dbReference>
<dbReference type="AlphaFoldDB" id="A0A0F9WFY1"/>
<dbReference type="Pfam" id="PF13580">
    <property type="entry name" value="SIS_2"/>
    <property type="match status" value="1"/>
</dbReference>
<dbReference type="GO" id="GO:1901135">
    <property type="term" value="P:carbohydrate derivative metabolic process"/>
    <property type="evidence" value="ECO:0007669"/>
    <property type="project" value="InterPro"/>
</dbReference>
<dbReference type="InterPro" id="IPR035461">
    <property type="entry name" value="GmhA/DiaA"/>
</dbReference>
<organism evidence="2">
    <name type="scientific">marine sediment metagenome</name>
    <dbReference type="NCBI Taxonomy" id="412755"/>
    <lineage>
        <taxon>unclassified sequences</taxon>
        <taxon>metagenomes</taxon>
        <taxon>ecological metagenomes</taxon>
    </lineage>
</organism>
<dbReference type="CDD" id="cd05006">
    <property type="entry name" value="SIS_GmhA"/>
    <property type="match status" value="1"/>
</dbReference>
<reference evidence="2" key="1">
    <citation type="journal article" date="2015" name="Nature">
        <title>Complex archaea that bridge the gap between prokaryotes and eukaryotes.</title>
        <authorList>
            <person name="Spang A."/>
            <person name="Saw J.H."/>
            <person name="Jorgensen S.L."/>
            <person name="Zaremba-Niedzwiedzka K."/>
            <person name="Martijn J."/>
            <person name="Lind A.E."/>
            <person name="van Eijk R."/>
            <person name="Schleper C."/>
            <person name="Guy L."/>
            <person name="Ettema T.J."/>
        </authorList>
    </citation>
    <scope>NUCLEOTIDE SEQUENCE</scope>
</reference>
<accession>A0A0F9WFY1</accession>
<feature type="domain" description="SIS" evidence="1">
    <location>
        <begin position="42"/>
        <end position="192"/>
    </location>
</feature>
<sequence length="201" mass="21248">MEHLATEFYKRLIAILESIEVADAAGTSFSLYEGIDMAGHVIRSQAALGRKLMFIGNGANASISSHMSADFSKNVGVRAMAFNDAPLLTAVANDHGVEDLFATPILTFADDGDVLIAMSSSGRSPNILHGVSAARAEGCKVITLSAFAPDNPLRSLGDVNFYANADTYALAEVTHHSICHCLLHVVMASQESISGERSHVG</sequence>
<dbReference type="PANTHER" id="PTHR30390:SF7">
    <property type="entry name" value="PHOSPHOHEPTOSE ISOMERASE"/>
    <property type="match status" value="1"/>
</dbReference>
<dbReference type="PANTHER" id="PTHR30390">
    <property type="entry name" value="SEDOHEPTULOSE 7-PHOSPHATE ISOMERASE / DNAA INITIATOR-ASSOCIATING FACTOR FOR REPLICATION INITIATION"/>
    <property type="match status" value="1"/>
</dbReference>
<gene>
    <name evidence="2" type="ORF">LCGC14_0018390</name>
</gene>
<dbReference type="InterPro" id="IPR050099">
    <property type="entry name" value="SIS_GmhA/DiaA_subfam"/>
</dbReference>
<proteinExistence type="predicted"/>
<protein>
    <recommendedName>
        <fullName evidence="1">SIS domain-containing protein</fullName>
    </recommendedName>
</protein>
<evidence type="ECO:0000313" key="2">
    <source>
        <dbReference type="EMBL" id="KKO11358.1"/>
    </source>
</evidence>
<dbReference type="PROSITE" id="PS51464">
    <property type="entry name" value="SIS"/>
    <property type="match status" value="1"/>
</dbReference>
<dbReference type="EMBL" id="LAZR01000003">
    <property type="protein sequence ID" value="KKO11358.1"/>
    <property type="molecule type" value="Genomic_DNA"/>
</dbReference>
<evidence type="ECO:0000259" key="1">
    <source>
        <dbReference type="PROSITE" id="PS51464"/>
    </source>
</evidence>